<sequence length="211" mass="25036">MQDIFLAINRMRNTTSLCVRKLAAFTNDLSWCSMLQMKLNYQEMKIFEDFPLEHNRRFINTEPSLYYRDIHTNTFLCNREINEENLNKLIVILNNPFTMPETIILNILRTKLMLTALKSIKPVENKAHYNKYSLKQLQDKESYISNAVEQLHSVIASSTSKTSLSASNISQKVMDLWVEMPFTKYIPSNRIFDNKDYKTYEKEFDRFYNNL</sequence>
<evidence type="ECO:0000313" key="1">
    <source>
        <dbReference type="RefSeq" id="XP_028136095.1"/>
    </source>
</evidence>
<organism evidence="1">
    <name type="scientific">Diabrotica virgifera virgifera</name>
    <name type="common">western corn rootworm</name>
    <dbReference type="NCBI Taxonomy" id="50390"/>
    <lineage>
        <taxon>Eukaryota</taxon>
        <taxon>Metazoa</taxon>
        <taxon>Ecdysozoa</taxon>
        <taxon>Arthropoda</taxon>
        <taxon>Hexapoda</taxon>
        <taxon>Insecta</taxon>
        <taxon>Pterygota</taxon>
        <taxon>Neoptera</taxon>
        <taxon>Endopterygota</taxon>
        <taxon>Coleoptera</taxon>
        <taxon>Polyphaga</taxon>
        <taxon>Cucujiformia</taxon>
        <taxon>Chrysomeloidea</taxon>
        <taxon>Chrysomelidae</taxon>
        <taxon>Galerucinae</taxon>
        <taxon>Diabroticina</taxon>
        <taxon>Diabroticites</taxon>
        <taxon>Diabrotica</taxon>
    </lineage>
</organism>
<accession>A0A6P7FTK2</accession>
<gene>
    <name evidence="1" type="primary">LOC114330874</name>
</gene>
<reference evidence="1" key="1">
    <citation type="submission" date="2025-08" db="UniProtKB">
        <authorList>
            <consortium name="RefSeq"/>
        </authorList>
    </citation>
    <scope>IDENTIFICATION</scope>
    <source>
        <tissue evidence="1">Whole insect</tissue>
    </source>
</reference>
<dbReference type="InParanoid" id="A0A6P7FTK2"/>
<dbReference type="OrthoDB" id="8192537at2759"/>
<name>A0A6P7FTK2_DIAVI</name>
<dbReference type="RefSeq" id="XP_028136095.1">
    <property type="nucleotide sequence ID" value="XM_028280294.1"/>
</dbReference>
<protein>
    <submittedName>
        <fullName evidence="1">Uncharacterized protein LOC114330874</fullName>
    </submittedName>
</protein>
<dbReference type="AlphaFoldDB" id="A0A6P7FTK2"/>
<proteinExistence type="predicted"/>